<dbReference type="SUPFAM" id="SSF53335">
    <property type="entry name" value="S-adenosyl-L-methionine-dependent methyltransferases"/>
    <property type="match status" value="1"/>
</dbReference>
<dbReference type="Pfam" id="PF13847">
    <property type="entry name" value="Methyltransf_31"/>
    <property type="match status" value="1"/>
</dbReference>
<evidence type="ECO:0000259" key="1">
    <source>
        <dbReference type="Pfam" id="PF13847"/>
    </source>
</evidence>
<reference evidence="2 3" key="1">
    <citation type="submission" date="2024-02" db="EMBL/GenBank/DDBJ databases">
        <title>Herpetosiphon gulosus NBRC 112829.</title>
        <authorList>
            <person name="Ichikawa N."/>
            <person name="Katano-Makiyama Y."/>
            <person name="Hidaka K."/>
        </authorList>
    </citation>
    <scope>NUCLEOTIDE SEQUENCE [LARGE SCALE GENOMIC DNA]</scope>
    <source>
        <strain evidence="2 3">NBRC 112829</strain>
    </source>
</reference>
<dbReference type="Proteomes" id="UP001428290">
    <property type="component" value="Unassembled WGS sequence"/>
</dbReference>
<dbReference type="InterPro" id="IPR029063">
    <property type="entry name" value="SAM-dependent_MTases_sf"/>
</dbReference>
<name>A0ABP9WUL7_9CHLR</name>
<proteinExistence type="predicted"/>
<keyword evidence="3" id="KW-1185">Reference proteome</keyword>
<organism evidence="2 3">
    <name type="scientific">Herpetosiphon gulosus</name>
    <dbReference type="NCBI Taxonomy" id="1973496"/>
    <lineage>
        <taxon>Bacteria</taxon>
        <taxon>Bacillati</taxon>
        <taxon>Chloroflexota</taxon>
        <taxon>Chloroflexia</taxon>
        <taxon>Herpetosiphonales</taxon>
        <taxon>Herpetosiphonaceae</taxon>
        <taxon>Herpetosiphon</taxon>
    </lineage>
</organism>
<accession>A0ABP9WUL7</accession>
<dbReference type="Gene3D" id="3.40.50.150">
    <property type="entry name" value="Vaccinia Virus protein VP39"/>
    <property type="match status" value="1"/>
</dbReference>
<dbReference type="CDD" id="cd02440">
    <property type="entry name" value="AdoMet_MTases"/>
    <property type="match status" value="1"/>
</dbReference>
<protein>
    <submittedName>
        <fullName evidence="2">Trans-aconitate 2-methyltransferase</fullName>
    </submittedName>
</protein>
<dbReference type="EMBL" id="BAABRU010000002">
    <property type="protein sequence ID" value="GAA5526893.1"/>
    <property type="molecule type" value="Genomic_DNA"/>
</dbReference>
<dbReference type="RefSeq" id="WP_345720523.1">
    <property type="nucleotide sequence ID" value="NZ_BAABRU010000002.1"/>
</dbReference>
<sequence length="234" mass="26239">MHESDLIRHYATIPVGTSFVRPVDVLHLLQSQPIAAKPRVFDVGCGQGQVAIALAQAWPDAEIIAIDISPEQIAKARQAATQAGINSIQFGVADWREFDLPRSGVDIIVAAQVIQFMPDEHAFVEYLADALALDGQLLLRSALLPEEEPGRSFVEQVVQQWIAHSIRFYSERNLTDLLRECGLSRLRIDKEEMWLDNLPAERQASLNRALQQHNLGIDDVQQWFWAGSIVGVRR</sequence>
<comment type="caution">
    <text evidence="2">The sequence shown here is derived from an EMBL/GenBank/DDBJ whole genome shotgun (WGS) entry which is preliminary data.</text>
</comment>
<evidence type="ECO:0000313" key="3">
    <source>
        <dbReference type="Proteomes" id="UP001428290"/>
    </source>
</evidence>
<evidence type="ECO:0000313" key="2">
    <source>
        <dbReference type="EMBL" id="GAA5526893.1"/>
    </source>
</evidence>
<gene>
    <name evidence="2" type="primary">tam</name>
    <name evidence="2" type="ORF">Hgul01_00674</name>
</gene>
<dbReference type="PANTHER" id="PTHR43861">
    <property type="entry name" value="TRANS-ACONITATE 2-METHYLTRANSFERASE-RELATED"/>
    <property type="match status" value="1"/>
</dbReference>
<dbReference type="InterPro" id="IPR025714">
    <property type="entry name" value="Methyltranfer_dom"/>
</dbReference>
<feature type="domain" description="Methyltransferase" evidence="1">
    <location>
        <begin position="39"/>
        <end position="143"/>
    </location>
</feature>